<gene>
    <name evidence="1" type="ORF">XENORESO_005226</name>
</gene>
<name>A0ABV0WWS8_9TELE</name>
<sequence length="162" mass="17503">LVQVGPFQNGAKRHDGGVSVPPIWVFDVLLDEGQNVGNHIVFATGGQQHQTHACSLAGVPVIVVVVLGLGQDGDQVLQRSFRVELTGVLRGASLLRGLPLAKRKQEEMIRETEIDRVSKKDLKHTSEASMARSISSSQTFDQNSIPCRATSSMSLFIASMVI</sequence>
<proteinExistence type="predicted"/>
<organism evidence="1 2">
    <name type="scientific">Xenotaenia resolanae</name>
    <dbReference type="NCBI Taxonomy" id="208358"/>
    <lineage>
        <taxon>Eukaryota</taxon>
        <taxon>Metazoa</taxon>
        <taxon>Chordata</taxon>
        <taxon>Craniata</taxon>
        <taxon>Vertebrata</taxon>
        <taxon>Euteleostomi</taxon>
        <taxon>Actinopterygii</taxon>
        <taxon>Neopterygii</taxon>
        <taxon>Teleostei</taxon>
        <taxon>Neoteleostei</taxon>
        <taxon>Acanthomorphata</taxon>
        <taxon>Ovalentaria</taxon>
        <taxon>Atherinomorphae</taxon>
        <taxon>Cyprinodontiformes</taxon>
        <taxon>Goodeidae</taxon>
        <taxon>Xenotaenia</taxon>
    </lineage>
</organism>
<evidence type="ECO:0000313" key="2">
    <source>
        <dbReference type="Proteomes" id="UP001444071"/>
    </source>
</evidence>
<comment type="caution">
    <text evidence="1">The sequence shown here is derived from an EMBL/GenBank/DDBJ whole genome shotgun (WGS) entry which is preliminary data.</text>
</comment>
<feature type="non-terminal residue" evidence="1">
    <location>
        <position position="1"/>
    </location>
</feature>
<reference evidence="1 2" key="1">
    <citation type="submission" date="2021-06" db="EMBL/GenBank/DDBJ databases">
        <authorList>
            <person name="Palmer J.M."/>
        </authorList>
    </citation>
    <scope>NUCLEOTIDE SEQUENCE [LARGE SCALE GENOMIC DNA]</scope>
    <source>
        <strain evidence="1 2">XR_2019</strain>
        <tissue evidence="1">Muscle</tissue>
    </source>
</reference>
<dbReference type="Proteomes" id="UP001444071">
    <property type="component" value="Unassembled WGS sequence"/>
</dbReference>
<dbReference type="EMBL" id="JAHRIM010071997">
    <property type="protein sequence ID" value="MEQ2273519.1"/>
    <property type="molecule type" value="Genomic_DNA"/>
</dbReference>
<keyword evidence="2" id="KW-1185">Reference proteome</keyword>
<evidence type="ECO:0000313" key="1">
    <source>
        <dbReference type="EMBL" id="MEQ2273519.1"/>
    </source>
</evidence>
<protein>
    <submittedName>
        <fullName evidence="1">Uncharacterized protein</fullName>
    </submittedName>
</protein>
<accession>A0ABV0WWS8</accession>